<dbReference type="PANTHER" id="PTHR43845:SF1">
    <property type="entry name" value="BLR5969 PROTEIN"/>
    <property type="match status" value="1"/>
</dbReference>
<reference evidence="11" key="1">
    <citation type="submission" date="2019-01" db="EMBL/GenBank/DDBJ databases">
        <authorList>
            <consortium name="Genoscope - CEA"/>
            <person name="William W."/>
        </authorList>
    </citation>
    <scope>NUCLEOTIDE SEQUENCE</scope>
    <source>
        <strain evidence="11">CR-1</strain>
    </source>
</reference>
<evidence type="ECO:0000256" key="7">
    <source>
        <dbReference type="ARBA" id="ARBA00068695"/>
    </source>
</evidence>
<dbReference type="InterPro" id="IPR045851">
    <property type="entry name" value="AMP-bd_C_sf"/>
</dbReference>
<sequence length="429" mass="48007">MTGTFMPSIENAEELRERQLKGLQWTVSHARAHSPFYRQKLDEKGVSGSDIRSLDDIRRLPFTVADDLREGYPLPFLSVPESEVVRIHASSGTTGKKKVLAYTQKDVDDWVHFFARCYEMAGVGQNDRVQIAVGYGIWTAGVGFQMGCEKLGAMALPIGPGNLEMQCRFLVDLQPTVMCCTASMGLLMAEEIEKRGLKDKIALKKMIFGSERSGDAMRGRIQSLLDLEDMFDITGMTELYGPGTGIDCHKHEGIHYWADYYILEILDPDTLEPVAPGETGEMVVTTLTKEAAPLIRYRTRDITRMIEAPCSCGSVLPMHDRILGRSDDMFIFRAVNIYPGQIDEILSRTPGISCEYQILLGRGDDGRDRMKLKVECREDADPSSYPQIAQNVCAAVKKNIMVSCDVEPVHCGCLPRSERKSARLFDNRE</sequence>
<organism evidence="11">
    <name type="scientific">uncultured Desulfobacteraceae bacterium</name>
    <dbReference type="NCBI Taxonomy" id="218296"/>
    <lineage>
        <taxon>Bacteria</taxon>
        <taxon>Pseudomonadati</taxon>
        <taxon>Thermodesulfobacteriota</taxon>
        <taxon>Desulfobacteria</taxon>
        <taxon>Desulfobacterales</taxon>
        <taxon>Desulfobacteraceae</taxon>
        <taxon>environmental samples</taxon>
    </lineage>
</organism>
<gene>
    <name evidence="11" type="primary">paaK</name>
    <name evidence="11" type="ORF">EPICR_20079</name>
</gene>
<dbReference type="Gene3D" id="3.40.50.12780">
    <property type="entry name" value="N-terminal domain of ligase-like"/>
    <property type="match status" value="1"/>
</dbReference>
<proteinExistence type="inferred from homology"/>
<evidence type="ECO:0000256" key="3">
    <source>
        <dbReference type="ARBA" id="ARBA00022741"/>
    </source>
</evidence>
<dbReference type="Pfam" id="PF00501">
    <property type="entry name" value="AMP-binding"/>
    <property type="match status" value="1"/>
</dbReference>
<evidence type="ECO:0000256" key="5">
    <source>
        <dbReference type="ARBA" id="ARBA00061566"/>
    </source>
</evidence>
<keyword evidence="2 11" id="KW-0436">Ligase</keyword>
<dbReference type="GO" id="GO:0000166">
    <property type="term" value="F:nucleotide binding"/>
    <property type="evidence" value="ECO:0007669"/>
    <property type="project" value="UniProtKB-KW"/>
</dbReference>
<dbReference type="InterPro" id="IPR042099">
    <property type="entry name" value="ANL_N_sf"/>
</dbReference>
<evidence type="ECO:0000256" key="1">
    <source>
        <dbReference type="ARBA" id="ARBA00011245"/>
    </source>
</evidence>
<dbReference type="InterPro" id="IPR000873">
    <property type="entry name" value="AMP-dep_synth/lig_dom"/>
</dbReference>
<evidence type="ECO:0000259" key="10">
    <source>
        <dbReference type="Pfam" id="PF14535"/>
    </source>
</evidence>
<dbReference type="GO" id="GO:0047475">
    <property type="term" value="F:phenylacetate-CoA ligase activity"/>
    <property type="evidence" value="ECO:0007669"/>
    <property type="project" value="UniProtKB-EC"/>
</dbReference>
<dbReference type="SUPFAM" id="SSF56801">
    <property type="entry name" value="Acetyl-CoA synthetase-like"/>
    <property type="match status" value="1"/>
</dbReference>
<dbReference type="EC" id="6.2.1.30" evidence="6"/>
<dbReference type="GO" id="GO:0010124">
    <property type="term" value="P:phenylacetate catabolic process"/>
    <property type="evidence" value="ECO:0007669"/>
    <property type="project" value="InterPro"/>
</dbReference>
<name>A0A484HGZ6_9BACT</name>
<dbReference type="EMBL" id="CAACVI010000012">
    <property type="protein sequence ID" value="VEN73614.1"/>
    <property type="molecule type" value="Genomic_DNA"/>
</dbReference>
<feature type="domain" description="AMP-dependent synthetase/ligase" evidence="9">
    <location>
        <begin position="79"/>
        <end position="284"/>
    </location>
</feature>
<dbReference type="AlphaFoldDB" id="A0A484HGZ6"/>
<evidence type="ECO:0000259" key="9">
    <source>
        <dbReference type="Pfam" id="PF00501"/>
    </source>
</evidence>
<protein>
    <recommendedName>
        <fullName evidence="7">Phenylacetate-coenzyme A ligase</fullName>
        <ecNumber evidence="6">6.2.1.30</ecNumber>
    </recommendedName>
    <alternativeName>
        <fullName evidence="8">Phenylacetyl-CoA ligase</fullName>
    </alternativeName>
</protein>
<evidence type="ECO:0000256" key="4">
    <source>
        <dbReference type="ARBA" id="ARBA00060591"/>
    </source>
</evidence>
<comment type="subunit">
    <text evidence="1">Monomer.</text>
</comment>
<dbReference type="Gene3D" id="3.30.300.30">
    <property type="match status" value="1"/>
</dbReference>
<comment type="pathway">
    <text evidence="4">Aromatic compound metabolism; phenylacetate degradation.</text>
</comment>
<dbReference type="InterPro" id="IPR028154">
    <property type="entry name" value="AMP-dep_Lig_C"/>
</dbReference>
<evidence type="ECO:0000313" key="11">
    <source>
        <dbReference type="EMBL" id="VEN73614.1"/>
    </source>
</evidence>
<keyword evidence="3" id="KW-0547">Nucleotide-binding</keyword>
<dbReference type="Pfam" id="PF14535">
    <property type="entry name" value="AMP-binding_C_2"/>
    <property type="match status" value="1"/>
</dbReference>
<dbReference type="FunFam" id="3.40.50.12780:FF:000016">
    <property type="entry name" value="Phenylacetate-coenzyme A ligase"/>
    <property type="match status" value="1"/>
</dbReference>
<feature type="domain" description="AMP-dependent ligase C-terminal" evidence="10">
    <location>
        <begin position="335"/>
        <end position="428"/>
    </location>
</feature>
<comment type="similarity">
    <text evidence="5">Belongs to the phenylacetyl-CoA ligase family.</text>
</comment>
<evidence type="ECO:0000256" key="2">
    <source>
        <dbReference type="ARBA" id="ARBA00022598"/>
    </source>
</evidence>
<accession>A0A484HGZ6</accession>
<dbReference type="InterPro" id="IPR011880">
    <property type="entry name" value="PA_CoA_ligase"/>
</dbReference>
<evidence type="ECO:0000256" key="8">
    <source>
        <dbReference type="ARBA" id="ARBA00075111"/>
    </source>
</evidence>
<evidence type="ECO:0000256" key="6">
    <source>
        <dbReference type="ARBA" id="ARBA00066629"/>
    </source>
</evidence>
<dbReference type="PANTHER" id="PTHR43845">
    <property type="entry name" value="BLR5969 PROTEIN"/>
    <property type="match status" value="1"/>
</dbReference>
<dbReference type="CDD" id="cd05913">
    <property type="entry name" value="PaaK"/>
    <property type="match status" value="1"/>
</dbReference>